<proteinExistence type="inferred from homology"/>
<dbReference type="GO" id="GO:0005829">
    <property type="term" value="C:cytosol"/>
    <property type="evidence" value="ECO:0007669"/>
    <property type="project" value="TreeGrafter"/>
</dbReference>
<dbReference type="GO" id="GO:0120241">
    <property type="term" value="F:2-iminobutanoate/2-iminopropanoate deaminase"/>
    <property type="evidence" value="ECO:0007669"/>
    <property type="project" value="UniProtKB-EC"/>
</dbReference>
<evidence type="ECO:0000256" key="1">
    <source>
        <dbReference type="ARBA" id="ARBA00010552"/>
    </source>
</evidence>
<accession>A0A8S3RWV6</accession>
<feature type="region of interest" description="Disordered" evidence="2">
    <location>
        <begin position="427"/>
        <end position="447"/>
    </location>
</feature>
<feature type="compositionally biased region" description="Polar residues" evidence="2">
    <location>
        <begin position="876"/>
        <end position="894"/>
    </location>
</feature>
<dbReference type="AlphaFoldDB" id="A0A8S3RWV6"/>
<dbReference type="Gene3D" id="3.30.1330.40">
    <property type="entry name" value="RutC-like"/>
    <property type="match status" value="1"/>
</dbReference>
<dbReference type="InterPro" id="IPR006175">
    <property type="entry name" value="YjgF/YER057c/UK114"/>
</dbReference>
<feature type="compositionally biased region" description="Basic and acidic residues" evidence="2">
    <location>
        <begin position="321"/>
        <end position="334"/>
    </location>
</feature>
<dbReference type="InterPro" id="IPR006056">
    <property type="entry name" value="RidA"/>
</dbReference>
<dbReference type="SUPFAM" id="SSF55298">
    <property type="entry name" value="YjgF-like"/>
    <property type="match status" value="1"/>
</dbReference>
<evidence type="ECO:0000256" key="2">
    <source>
        <dbReference type="SAM" id="MobiDB-lite"/>
    </source>
</evidence>
<dbReference type="EC" id="3.5.99.10" evidence="3"/>
<dbReference type="Proteomes" id="UP000683360">
    <property type="component" value="Unassembled WGS sequence"/>
</dbReference>
<dbReference type="InterPro" id="IPR035959">
    <property type="entry name" value="RutC-like_sf"/>
</dbReference>
<comment type="similarity">
    <text evidence="1">Belongs to the RutC family.</text>
</comment>
<dbReference type="CDD" id="cd00448">
    <property type="entry name" value="YjgF_YER057c_UK114_family"/>
    <property type="match status" value="1"/>
</dbReference>
<dbReference type="NCBIfam" id="TIGR00004">
    <property type="entry name" value="Rid family detoxifying hydrolase"/>
    <property type="match status" value="1"/>
</dbReference>
<gene>
    <name evidence="3" type="ORF">MEDL_23371</name>
</gene>
<feature type="region of interest" description="Disordered" evidence="2">
    <location>
        <begin position="313"/>
        <end position="342"/>
    </location>
</feature>
<name>A0A8S3RWV6_MYTED</name>
<evidence type="ECO:0000313" key="4">
    <source>
        <dbReference type="Proteomes" id="UP000683360"/>
    </source>
</evidence>
<feature type="region of interest" description="Disordered" evidence="2">
    <location>
        <begin position="866"/>
        <end position="914"/>
    </location>
</feature>
<keyword evidence="3" id="KW-0378">Hydrolase</keyword>
<dbReference type="FunFam" id="3.30.1330.40:FF:000001">
    <property type="entry name" value="L-PSP family endoribonuclease"/>
    <property type="match status" value="1"/>
</dbReference>
<comment type="caution">
    <text evidence="3">The sequence shown here is derived from an EMBL/GenBank/DDBJ whole genome shotgun (WGS) entry which is preliminary data.</text>
</comment>
<reference evidence="3" key="1">
    <citation type="submission" date="2021-03" db="EMBL/GenBank/DDBJ databases">
        <authorList>
            <person name="Bekaert M."/>
        </authorList>
    </citation>
    <scope>NUCLEOTIDE SEQUENCE</scope>
</reference>
<dbReference type="EMBL" id="CAJPWZ010001142">
    <property type="protein sequence ID" value="CAG2209238.1"/>
    <property type="molecule type" value="Genomic_DNA"/>
</dbReference>
<sequence>MAGIVRKIIKTVKAPAAIGPYSQAVLVENTMYLSGQIGMDPSTGNLVSGGVVPETEQALRNMGAVLGAAGADFNNIVKATVLLQNMNDFAAVNDVYVKCKFKISLEFNISANKTYHEYQLKLSEVTMKYLVNFITFPKGTLQSSDIHYVPWCWCPSCVEDICHGSQVVADSLIGDVTQVNINTVDNTNANTGKLQKKWNKPSYINRLGSIFGNNPSVESLRHSLEPRNERTGNNQQMQGHSLVPVNSKGMDTLQPKSHIKCPEIECHHHHQPKAHCMVDSYFIYHDEKCKGCIEDICLGSHIVDENLIERHRHGSNGQTHQEPHHTNHHQEDRISGNWRSGHSQPLVSERHIQNRNGQINQEHLISNQGTRGRILSSDWRSRNPQPLVTERTVQNSNGQLDLPGNPFFSGGAHTNFRNKLLGVQTNEPVNSRQGFGKNSNPNSSVNIPASLPNGQNTKNNEESIVVVDQNQSTFTRKDRGIGRFRGKGRSYLQSLFHPAFTGHQFINNEKITGSLQITCPEISCELHHFPQEHCKVQTFFMYHGASCQSCVEDICHGSQVVPASLIGNTSQVQNLQKTDNSNEVTPNQKQTLRVVNYINKLWTLFGNNRKVENLRKAFKSGYSRTRSNQRMQGYGIVPVYAKGINTLKPKLHIKCPEIECHHHHQPKAHCMVHSYFIYHGRKCNGCIEDICLGSHTVVDFLIGKNDSKYAPSPEKLPLRDQGIGNRVIAGEWKPGHSQLPLLENHKHSSNEQITQESHQEFTDRIYGNWRPGPSQPPLHVIHIQNINRKINPETIFPDKHQEARGRLFSGVWRSRNPQPIVAEIGVQKSKEQLEWSRNPNFNRIENNIRNIDSQWNHKNKNGVQTNAHINSRHNSGRNWNPNSSTKVQTTLQNKKTSKTNKEGNIGVEQKQSSLTRKDGAIWQIRAKGKSFLQSLFHPAFFS</sequence>
<dbReference type="PANTHER" id="PTHR11803:SF39">
    <property type="entry name" value="2-IMINOBUTANOATE_2-IMINOPROPANOATE DEAMINASE"/>
    <property type="match status" value="1"/>
</dbReference>
<protein>
    <submittedName>
        <fullName evidence="3">RidA</fullName>
        <ecNumber evidence="3">3.5.99.10</ecNumber>
    </submittedName>
</protein>
<evidence type="ECO:0000313" key="3">
    <source>
        <dbReference type="EMBL" id="CAG2209238.1"/>
    </source>
</evidence>
<keyword evidence="4" id="KW-1185">Reference proteome</keyword>
<dbReference type="GO" id="GO:0005739">
    <property type="term" value="C:mitochondrion"/>
    <property type="evidence" value="ECO:0007669"/>
    <property type="project" value="TreeGrafter"/>
</dbReference>
<dbReference type="PANTHER" id="PTHR11803">
    <property type="entry name" value="2-IMINOBUTANOATE/2-IMINOPROPANOATE DEAMINASE RIDA"/>
    <property type="match status" value="1"/>
</dbReference>
<dbReference type="Pfam" id="PF01042">
    <property type="entry name" value="Ribonuc_L-PSP"/>
    <property type="match status" value="1"/>
</dbReference>
<organism evidence="3 4">
    <name type="scientific">Mytilus edulis</name>
    <name type="common">Blue mussel</name>
    <dbReference type="NCBI Taxonomy" id="6550"/>
    <lineage>
        <taxon>Eukaryota</taxon>
        <taxon>Metazoa</taxon>
        <taxon>Spiralia</taxon>
        <taxon>Lophotrochozoa</taxon>
        <taxon>Mollusca</taxon>
        <taxon>Bivalvia</taxon>
        <taxon>Autobranchia</taxon>
        <taxon>Pteriomorphia</taxon>
        <taxon>Mytilida</taxon>
        <taxon>Mytiloidea</taxon>
        <taxon>Mytilidae</taxon>
        <taxon>Mytilinae</taxon>
        <taxon>Mytilus</taxon>
    </lineage>
</organism>
<dbReference type="OrthoDB" id="309640at2759"/>